<dbReference type="VEuPathDB" id="AmoebaDB:EHI_038640"/>
<evidence type="ECO:0000313" key="6">
    <source>
        <dbReference type="Proteomes" id="UP000078387"/>
    </source>
</evidence>
<dbReference type="AlphaFoldDB" id="A0A175JKX4"/>
<keyword evidence="3" id="KW-0539">Nucleus</keyword>
<dbReference type="CDD" id="cd00167">
    <property type="entry name" value="SANT"/>
    <property type="match status" value="1"/>
</dbReference>
<feature type="domain" description="Myb-like" evidence="4">
    <location>
        <begin position="81"/>
        <end position="130"/>
    </location>
</feature>
<dbReference type="InterPro" id="IPR009057">
    <property type="entry name" value="Homeodomain-like_sf"/>
</dbReference>
<evidence type="ECO:0000259" key="4">
    <source>
        <dbReference type="Pfam" id="PF00249"/>
    </source>
</evidence>
<proteinExistence type="predicted"/>
<dbReference type="InterPro" id="IPR001005">
    <property type="entry name" value="SANT/Myb"/>
</dbReference>
<dbReference type="InterPro" id="IPR006447">
    <property type="entry name" value="Myb_dom_plants"/>
</dbReference>
<dbReference type="Pfam" id="PF00249">
    <property type="entry name" value="Myb_DNA-binding"/>
    <property type="match status" value="1"/>
</dbReference>
<comment type="caution">
    <text evidence="5">The sequence shown here is derived from an EMBL/GenBank/DDBJ whole genome shotgun (WGS) entry which is preliminary data.</text>
</comment>
<sequence>MSFEEVNSNEYKNQIYSTFIDQAQQIYNLEMMNEMLKQQLMSFSCNTLNTNQITSFDSVLVDSSPSEQSNEKPVQSMLQSRRYWSTEEHTKFIKAITWLGCTSTRRLPVKLISKFVGTRTPVQVRTHAQKFFDATEKASLGHKTNMTVSNCELTIEDINELTKLKEEYTKNRFDITMF</sequence>
<dbReference type="SUPFAM" id="SSF46689">
    <property type="entry name" value="Homeodomain-like"/>
    <property type="match status" value="1"/>
</dbReference>
<dbReference type="VEuPathDB" id="AmoebaDB:EHI8A_102420"/>
<name>A0A175JKX4_ENTHI</name>
<dbReference type="Gene3D" id="1.10.10.60">
    <property type="entry name" value="Homeodomain-like"/>
    <property type="match status" value="1"/>
</dbReference>
<dbReference type="VEuPathDB" id="AmoebaDB:EHI7A_098610"/>
<organism evidence="5 6">
    <name type="scientific">Entamoeba histolytica</name>
    <dbReference type="NCBI Taxonomy" id="5759"/>
    <lineage>
        <taxon>Eukaryota</taxon>
        <taxon>Amoebozoa</taxon>
        <taxon>Evosea</taxon>
        <taxon>Archamoebae</taxon>
        <taxon>Mastigamoebida</taxon>
        <taxon>Entamoebidae</taxon>
        <taxon>Entamoeba</taxon>
    </lineage>
</organism>
<accession>A0A175JKX4</accession>
<keyword evidence="5" id="KW-0238">DNA-binding</keyword>
<dbReference type="VEuPathDB" id="AmoebaDB:EHI5A_038320"/>
<dbReference type="EMBL" id="BDEQ01000001">
    <property type="protein sequence ID" value="GAT94351.1"/>
    <property type="molecule type" value="Genomic_DNA"/>
</dbReference>
<protein>
    <submittedName>
        <fullName evidence="5">Myb family DNA-binding protein shaqkyf family</fullName>
    </submittedName>
</protein>
<reference evidence="5 6" key="1">
    <citation type="submission" date="2016-05" db="EMBL/GenBank/DDBJ databases">
        <title>First whole genome sequencing of Entamoeba histolytica HM1:IMSS-clone-6.</title>
        <authorList>
            <person name="Mukherjee Avik.K."/>
            <person name="Izumyama S."/>
            <person name="Nakada-Tsukui K."/>
            <person name="Nozaki T."/>
        </authorList>
    </citation>
    <scope>NUCLEOTIDE SEQUENCE [LARGE SCALE GENOMIC DNA]</scope>
    <source>
        <strain evidence="5 6">HM1:IMSS clone 6</strain>
    </source>
</reference>
<evidence type="ECO:0000256" key="1">
    <source>
        <dbReference type="ARBA" id="ARBA00023015"/>
    </source>
</evidence>
<keyword evidence="2" id="KW-0804">Transcription</keyword>
<gene>
    <name evidence="5" type="ORF">CL6EHI_038640</name>
</gene>
<dbReference type="NCBIfam" id="TIGR01557">
    <property type="entry name" value="myb_SHAQKYF"/>
    <property type="match status" value="1"/>
</dbReference>
<evidence type="ECO:0000256" key="2">
    <source>
        <dbReference type="ARBA" id="ARBA00023163"/>
    </source>
</evidence>
<dbReference type="GO" id="GO:0003677">
    <property type="term" value="F:DNA binding"/>
    <property type="evidence" value="ECO:0007669"/>
    <property type="project" value="UniProtKB-KW"/>
</dbReference>
<dbReference type="eggNOG" id="ENOG502RSKB">
    <property type="taxonomic scope" value="Eukaryota"/>
</dbReference>
<evidence type="ECO:0000256" key="3">
    <source>
        <dbReference type="ARBA" id="ARBA00023242"/>
    </source>
</evidence>
<keyword evidence="1" id="KW-0805">Transcription regulation</keyword>
<evidence type="ECO:0000313" key="5">
    <source>
        <dbReference type="EMBL" id="GAT94351.1"/>
    </source>
</evidence>
<dbReference type="PANTHER" id="PTHR12802">
    <property type="entry name" value="SWI/SNF COMPLEX-RELATED"/>
    <property type="match status" value="1"/>
</dbReference>
<dbReference type="Proteomes" id="UP000078387">
    <property type="component" value="Unassembled WGS sequence"/>
</dbReference>
<dbReference type="VEuPathDB" id="AmoebaDB:KM1_050570"/>